<comment type="caution">
    <text evidence="2">The sequence shown here is derived from an EMBL/GenBank/DDBJ whole genome shotgun (WGS) entry which is preliminary data.</text>
</comment>
<gene>
    <name evidence="2" type="ORF">LSH36_8g06007</name>
</gene>
<evidence type="ECO:0000313" key="2">
    <source>
        <dbReference type="EMBL" id="KAK2169628.1"/>
    </source>
</evidence>
<proteinExistence type="predicted"/>
<evidence type="ECO:0000256" key="1">
    <source>
        <dbReference type="SAM" id="MobiDB-lite"/>
    </source>
</evidence>
<feature type="compositionally biased region" description="Basic and acidic residues" evidence="1">
    <location>
        <begin position="1"/>
        <end position="15"/>
    </location>
</feature>
<reference evidence="2" key="1">
    <citation type="journal article" date="2023" name="Mol. Biol. Evol.">
        <title>Third-Generation Sequencing Reveals the Adaptive Role of the Epigenome in Three Deep-Sea Polychaetes.</title>
        <authorList>
            <person name="Perez M."/>
            <person name="Aroh O."/>
            <person name="Sun Y."/>
            <person name="Lan Y."/>
            <person name="Juniper S.K."/>
            <person name="Young C.R."/>
            <person name="Angers B."/>
            <person name="Qian P.Y."/>
        </authorList>
    </citation>
    <scope>NUCLEOTIDE SEQUENCE</scope>
    <source>
        <strain evidence="2">P08H-3</strain>
    </source>
</reference>
<protein>
    <submittedName>
        <fullName evidence="2">Uncharacterized protein</fullName>
    </submittedName>
</protein>
<sequence length="337" mass="37313">MWPTRRDQRRTDPRATRMAQTGAGKTRSGSTTVNGYGERVTYPDPYGMYGKTNPDVGCADVIRSSRVGVTRYTKRTDRSLFALPVIKNQSVSRSTRKDKSANCCRSGNCTPSNNDDYGTRVSCHSTETIRGRGPFMSKTKKGAKGVSCSGSLGRITLKDDVKGRQSGYTRHYRSTVVKFVTADVKKPLEATIKQDPCSLLRMILSTPETYNTPEVNDTPQLYNIPDVHNTPDVVADSRSTPGLQDDVLSVCTIHLDKLETHVTPSTHPEYECGPRRDTIRINDPEEFITDNPIAVLRDSLTSVPLSDGHIGDREIVSRDVKPKSVSSPSMDVQRNKN</sequence>
<dbReference type="EMBL" id="JAODUP010000008">
    <property type="protein sequence ID" value="KAK2169628.1"/>
    <property type="molecule type" value="Genomic_DNA"/>
</dbReference>
<dbReference type="AlphaFoldDB" id="A0AAD9NIC5"/>
<feature type="compositionally biased region" description="Basic and acidic residues" evidence="1">
    <location>
        <begin position="309"/>
        <end position="322"/>
    </location>
</feature>
<accession>A0AAD9NIC5</accession>
<evidence type="ECO:0000313" key="3">
    <source>
        <dbReference type="Proteomes" id="UP001208570"/>
    </source>
</evidence>
<name>A0AAD9NIC5_9ANNE</name>
<feature type="compositionally biased region" description="Polar residues" evidence="1">
    <location>
        <begin position="324"/>
        <end position="337"/>
    </location>
</feature>
<dbReference type="Proteomes" id="UP001208570">
    <property type="component" value="Unassembled WGS sequence"/>
</dbReference>
<keyword evidence="3" id="KW-1185">Reference proteome</keyword>
<feature type="region of interest" description="Disordered" evidence="1">
    <location>
        <begin position="1"/>
        <end position="38"/>
    </location>
</feature>
<feature type="region of interest" description="Disordered" evidence="1">
    <location>
        <begin position="303"/>
        <end position="337"/>
    </location>
</feature>
<organism evidence="2 3">
    <name type="scientific">Paralvinella palmiformis</name>
    <dbReference type="NCBI Taxonomy" id="53620"/>
    <lineage>
        <taxon>Eukaryota</taxon>
        <taxon>Metazoa</taxon>
        <taxon>Spiralia</taxon>
        <taxon>Lophotrochozoa</taxon>
        <taxon>Annelida</taxon>
        <taxon>Polychaeta</taxon>
        <taxon>Sedentaria</taxon>
        <taxon>Canalipalpata</taxon>
        <taxon>Terebellida</taxon>
        <taxon>Terebelliformia</taxon>
        <taxon>Alvinellidae</taxon>
        <taxon>Paralvinella</taxon>
    </lineage>
</organism>